<evidence type="ECO:0000313" key="1">
    <source>
        <dbReference type="EMBL" id="KAF2036784.1"/>
    </source>
</evidence>
<keyword evidence="2" id="KW-1185">Reference proteome</keyword>
<dbReference type="Proteomes" id="UP000799777">
    <property type="component" value="Unassembled WGS sequence"/>
</dbReference>
<dbReference type="OrthoDB" id="3733501at2759"/>
<dbReference type="AlphaFoldDB" id="A0A9P4HM61"/>
<evidence type="ECO:0000313" key="2">
    <source>
        <dbReference type="Proteomes" id="UP000799777"/>
    </source>
</evidence>
<accession>A0A9P4HM61</accession>
<proteinExistence type="predicted"/>
<reference evidence="1" key="1">
    <citation type="journal article" date="2020" name="Stud. Mycol.">
        <title>101 Dothideomycetes genomes: a test case for predicting lifestyles and emergence of pathogens.</title>
        <authorList>
            <person name="Haridas S."/>
            <person name="Albert R."/>
            <person name="Binder M."/>
            <person name="Bloem J."/>
            <person name="Labutti K."/>
            <person name="Salamov A."/>
            <person name="Andreopoulos B."/>
            <person name="Baker S."/>
            <person name="Barry K."/>
            <person name="Bills G."/>
            <person name="Bluhm B."/>
            <person name="Cannon C."/>
            <person name="Castanera R."/>
            <person name="Culley D."/>
            <person name="Daum C."/>
            <person name="Ezra D."/>
            <person name="Gonzalez J."/>
            <person name="Henrissat B."/>
            <person name="Kuo A."/>
            <person name="Liang C."/>
            <person name="Lipzen A."/>
            <person name="Lutzoni F."/>
            <person name="Magnuson J."/>
            <person name="Mondo S."/>
            <person name="Nolan M."/>
            <person name="Ohm R."/>
            <person name="Pangilinan J."/>
            <person name="Park H.-J."/>
            <person name="Ramirez L."/>
            <person name="Alfaro M."/>
            <person name="Sun H."/>
            <person name="Tritt A."/>
            <person name="Yoshinaga Y."/>
            <person name="Zwiers L.-H."/>
            <person name="Turgeon B."/>
            <person name="Goodwin S."/>
            <person name="Spatafora J."/>
            <person name="Crous P."/>
            <person name="Grigoriev I."/>
        </authorList>
    </citation>
    <scope>NUCLEOTIDE SEQUENCE</scope>
    <source>
        <strain evidence="1">CBS 110217</strain>
    </source>
</reference>
<comment type="caution">
    <text evidence="1">The sequence shown here is derived from an EMBL/GenBank/DDBJ whole genome shotgun (WGS) entry which is preliminary data.</text>
</comment>
<dbReference type="EMBL" id="ML978154">
    <property type="protein sequence ID" value="KAF2036784.1"/>
    <property type="molecule type" value="Genomic_DNA"/>
</dbReference>
<sequence length="209" mass="23632">MVASKQLIYDLTITFSHGRPYFSLTWLRFPALSPTINHLLINVALRTREPYREGIHSESSIPHEHELAHLLENSPKSFAGQLFDYIAILLKSLANLLSCGDPNFSVLYTERMTLNLQTPSKAVAGSGHNSSNPYRLVPVDRGEARKLHNTMQNTLKATSKGFRAFNAEECHTLFPLIQIGSLRFATEGEIWAEGHNLVLAHDDFQWLKY</sequence>
<organism evidence="1 2">
    <name type="scientific">Setomelanomma holmii</name>
    <dbReference type="NCBI Taxonomy" id="210430"/>
    <lineage>
        <taxon>Eukaryota</taxon>
        <taxon>Fungi</taxon>
        <taxon>Dikarya</taxon>
        <taxon>Ascomycota</taxon>
        <taxon>Pezizomycotina</taxon>
        <taxon>Dothideomycetes</taxon>
        <taxon>Pleosporomycetidae</taxon>
        <taxon>Pleosporales</taxon>
        <taxon>Pleosporineae</taxon>
        <taxon>Phaeosphaeriaceae</taxon>
        <taxon>Setomelanomma</taxon>
    </lineage>
</organism>
<gene>
    <name evidence="1" type="ORF">EK21DRAFT_51475</name>
</gene>
<name>A0A9P4HM61_9PLEO</name>
<protein>
    <submittedName>
        <fullName evidence="1">Uncharacterized protein</fullName>
    </submittedName>
</protein>